<dbReference type="Proteomes" id="UP000498980">
    <property type="component" value="Unassembled WGS sequence"/>
</dbReference>
<name>A0A7J0BZR9_9ACTN</name>
<feature type="region of interest" description="Disordered" evidence="1">
    <location>
        <begin position="1"/>
        <end position="74"/>
    </location>
</feature>
<accession>A0A7J0BZR9</accession>
<reference evidence="2 3" key="1">
    <citation type="submission" date="2020-05" db="EMBL/GenBank/DDBJ databases">
        <title>Whole genome shotgun sequence of Streptomyces fulvorobeus NBRC 15897.</title>
        <authorList>
            <person name="Komaki H."/>
            <person name="Tamura T."/>
        </authorList>
    </citation>
    <scope>NUCLEOTIDE SEQUENCE [LARGE SCALE GENOMIC DNA]</scope>
    <source>
        <strain evidence="2 3">NBRC 15897</strain>
    </source>
</reference>
<evidence type="ECO:0000313" key="3">
    <source>
        <dbReference type="Proteomes" id="UP000498980"/>
    </source>
</evidence>
<gene>
    <name evidence="2" type="ORF">Sfulv_05710</name>
</gene>
<sequence>MEHRVSHGDEDAEGHDQYAGHHEAAARAVDDGLDGETHGEREPGDGALVEQAPREGLELSRELVAPEPEQEPWT</sequence>
<evidence type="ECO:0000313" key="2">
    <source>
        <dbReference type="EMBL" id="GFM95760.1"/>
    </source>
</evidence>
<feature type="compositionally biased region" description="Basic and acidic residues" evidence="1">
    <location>
        <begin position="52"/>
        <end position="61"/>
    </location>
</feature>
<dbReference type="AlphaFoldDB" id="A0A7J0BZR9"/>
<protein>
    <submittedName>
        <fullName evidence="2">Uncharacterized protein</fullName>
    </submittedName>
</protein>
<evidence type="ECO:0000256" key="1">
    <source>
        <dbReference type="SAM" id="MobiDB-lite"/>
    </source>
</evidence>
<dbReference type="EMBL" id="BLWC01000001">
    <property type="protein sequence ID" value="GFM95760.1"/>
    <property type="molecule type" value="Genomic_DNA"/>
</dbReference>
<feature type="compositionally biased region" description="Basic and acidic residues" evidence="1">
    <location>
        <begin position="1"/>
        <end position="44"/>
    </location>
</feature>
<comment type="caution">
    <text evidence="2">The sequence shown here is derived from an EMBL/GenBank/DDBJ whole genome shotgun (WGS) entry which is preliminary data.</text>
</comment>
<proteinExistence type="predicted"/>
<keyword evidence="3" id="KW-1185">Reference proteome</keyword>
<organism evidence="2 3">
    <name type="scientific">Streptomyces fulvorobeus</name>
    <dbReference type="NCBI Taxonomy" id="284028"/>
    <lineage>
        <taxon>Bacteria</taxon>
        <taxon>Bacillati</taxon>
        <taxon>Actinomycetota</taxon>
        <taxon>Actinomycetes</taxon>
        <taxon>Kitasatosporales</taxon>
        <taxon>Streptomycetaceae</taxon>
        <taxon>Streptomyces</taxon>
    </lineage>
</organism>